<comment type="caution">
    <text evidence="2">The sequence shown here is derived from an EMBL/GenBank/DDBJ whole genome shotgun (WGS) entry which is preliminary data.</text>
</comment>
<evidence type="ECO:0000313" key="2">
    <source>
        <dbReference type="EMBL" id="KAK0304144.1"/>
    </source>
</evidence>
<keyword evidence="1" id="KW-0472">Membrane</keyword>
<sequence length="84" mass="9752">MTSTFRNHRRWLWVITILSIIYTISVLIARLFGKYGLLWYDDATMGLAYVRNSFSSSNGVRLMKERSVLQLFVGVSKCTRSRTV</sequence>
<proteinExistence type="predicted"/>
<evidence type="ECO:0000256" key="1">
    <source>
        <dbReference type="SAM" id="Phobius"/>
    </source>
</evidence>
<accession>A0AAN6F634</accession>
<reference evidence="2" key="1">
    <citation type="submission" date="2021-12" db="EMBL/GenBank/DDBJ databases">
        <title>Black yeast isolated from Biological Soil Crust.</title>
        <authorList>
            <person name="Kurbessoian T."/>
        </authorList>
    </citation>
    <scope>NUCLEOTIDE SEQUENCE</scope>
    <source>
        <strain evidence="2">CCFEE 5208</strain>
    </source>
</reference>
<name>A0AAN6F634_9PEZI</name>
<evidence type="ECO:0000313" key="3">
    <source>
        <dbReference type="Proteomes" id="UP001168146"/>
    </source>
</evidence>
<dbReference type="AlphaFoldDB" id="A0AAN6F634"/>
<keyword evidence="1" id="KW-0812">Transmembrane</keyword>
<gene>
    <name evidence="2" type="ORF">LTR82_017284</name>
</gene>
<feature type="transmembrane region" description="Helical" evidence="1">
    <location>
        <begin position="12"/>
        <end position="32"/>
    </location>
</feature>
<protein>
    <submittedName>
        <fullName evidence="2">Uncharacterized protein</fullName>
    </submittedName>
</protein>
<dbReference type="Proteomes" id="UP001168146">
    <property type="component" value="Unassembled WGS sequence"/>
</dbReference>
<keyword evidence="1" id="KW-1133">Transmembrane helix</keyword>
<dbReference type="EMBL" id="JASUXU010000133">
    <property type="protein sequence ID" value="KAK0304144.1"/>
    <property type="molecule type" value="Genomic_DNA"/>
</dbReference>
<organism evidence="2 3">
    <name type="scientific">Friedmanniomyces endolithicus</name>
    <dbReference type="NCBI Taxonomy" id="329885"/>
    <lineage>
        <taxon>Eukaryota</taxon>
        <taxon>Fungi</taxon>
        <taxon>Dikarya</taxon>
        <taxon>Ascomycota</taxon>
        <taxon>Pezizomycotina</taxon>
        <taxon>Dothideomycetes</taxon>
        <taxon>Dothideomycetidae</taxon>
        <taxon>Mycosphaerellales</taxon>
        <taxon>Teratosphaeriaceae</taxon>
        <taxon>Friedmanniomyces</taxon>
    </lineage>
</organism>